<organism evidence="2 3">
    <name type="scientific">Portunus trituberculatus</name>
    <name type="common">Swimming crab</name>
    <name type="synonym">Neptunus trituberculatus</name>
    <dbReference type="NCBI Taxonomy" id="210409"/>
    <lineage>
        <taxon>Eukaryota</taxon>
        <taxon>Metazoa</taxon>
        <taxon>Ecdysozoa</taxon>
        <taxon>Arthropoda</taxon>
        <taxon>Crustacea</taxon>
        <taxon>Multicrustacea</taxon>
        <taxon>Malacostraca</taxon>
        <taxon>Eumalacostraca</taxon>
        <taxon>Eucarida</taxon>
        <taxon>Decapoda</taxon>
        <taxon>Pleocyemata</taxon>
        <taxon>Brachyura</taxon>
        <taxon>Eubrachyura</taxon>
        <taxon>Portunoidea</taxon>
        <taxon>Portunidae</taxon>
        <taxon>Portuninae</taxon>
        <taxon>Portunus</taxon>
    </lineage>
</organism>
<dbReference type="EMBL" id="VSRR010006674">
    <property type="protein sequence ID" value="MPC45323.1"/>
    <property type="molecule type" value="Genomic_DNA"/>
</dbReference>
<name>A0A5B7FJK9_PORTR</name>
<comment type="caution">
    <text evidence="2">The sequence shown here is derived from an EMBL/GenBank/DDBJ whole genome shotgun (WGS) entry which is preliminary data.</text>
</comment>
<keyword evidence="3" id="KW-1185">Reference proteome</keyword>
<sequence length="76" mass="8093">MPRCNPPTAASFPIRSRLCLSQPVGSTARPLGRSRGQAGQSRSGGRRPRLWTVSQWAAAGDNGGRVFISGTNGVKW</sequence>
<evidence type="ECO:0000313" key="2">
    <source>
        <dbReference type="EMBL" id="MPC45323.1"/>
    </source>
</evidence>
<dbReference type="Proteomes" id="UP000324222">
    <property type="component" value="Unassembled WGS sequence"/>
</dbReference>
<protein>
    <submittedName>
        <fullName evidence="2">Uncharacterized protein</fullName>
    </submittedName>
</protein>
<evidence type="ECO:0000256" key="1">
    <source>
        <dbReference type="SAM" id="MobiDB-lite"/>
    </source>
</evidence>
<dbReference type="AlphaFoldDB" id="A0A5B7FJK9"/>
<evidence type="ECO:0000313" key="3">
    <source>
        <dbReference type="Proteomes" id="UP000324222"/>
    </source>
</evidence>
<feature type="region of interest" description="Disordered" evidence="1">
    <location>
        <begin position="23"/>
        <end position="49"/>
    </location>
</feature>
<gene>
    <name evidence="2" type="ORF">E2C01_039019</name>
</gene>
<proteinExistence type="predicted"/>
<reference evidence="2 3" key="1">
    <citation type="submission" date="2019-05" db="EMBL/GenBank/DDBJ databases">
        <title>Another draft genome of Portunus trituberculatus and its Hox gene families provides insights of decapod evolution.</title>
        <authorList>
            <person name="Jeong J.-H."/>
            <person name="Song I."/>
            <person name="Kim S."/>
            <person name="Choi T."/>
            <person name="Kim D."/>
            <person name="Ryu S."/>
            <person name="Kim W."/>
        </authorList>
    </citation>
    <scope>NUCLEOTIDE SEQUENCE [LARGE SCALE GENOMIC DNA]</scope>
    <source>
        <tissue evidence="2">Muscle</tissue>
    </source>
</reference>
<accession>A0A5B7FJK9</accession>
<feature type="compositionally biased region" description="Low complexity" evidence="1">
    <location>
        <begin position="33"/>
        <end position="43"/>
    </location>
</feature>